<feature type="transmembrane region" description="Helical" evidence="7">
    <location>
        <begin position="31"/>
        <end position="48"/>
    </location>
</feature>
<comment type="similarity">
    <text evidence="2">Belongs to the major facilitator superfamily.</text>
</comment>
<dbReference type="GO" id="GO:0022857">
    <property type="term" value="F:transmembrane transporter activity"/>
    <property type="evidence" value="ECO:0007669"/>
    <property type="project" value="InterPro"/>
</dbReference>
<protein>
    <submittedName>
        <fullName evidence="8">Related to tetracycline resistance proteins</fullName>
    </submittedName>
</protein>
<evidence type="ECO:0000256" key="4">
    <source>
        <dbReference type="ARBA" id="ARBA00022692"/>
    </source>
</evidence>
<dbReference type="EMBL" id="CAFZ01000132">
    <property type="protein sequence ID" value="CCA71736.1"/>
    <property type="molecule type" value="Genomic_DNA"/>
</dbReference>
<evidence type="ECO:0000313" key="9">
    <source>
        <dbReference type="Proteomes" id="UP000007148"/>
    </source>
</evidence>
<dbReference type="PANTHER" id="PTHR23514:SF3">
    <property type="entry name" value="BYPASS OF STOP CODON PROTEIN 6"/>
    <property type="match status" value="1"/>
</dbReference>
<comment type="caution">
    <text evidence="8">The sequence shown here is derived from an EMBL/GenBank/DDBJ whole genome shotgun (WGS) entry which is preliminary data.</text>
</comment>
<accession>G4TK90</accession>
<feature type="transmembrane region" description="Helical" evidence="7">
    <location>
        <begin position="263"/>
        <end position="287"/>
    </location>
</feature>
<reference evidence="8 9" key="1">
    <citation type="journal article" date="2011" name="PLoS Pathog.">
        <title>Endophytic Life Strategies Decoded by Genome and Transcriptome Analyses of the Mutualistic Root Symbiont Piriformospora indica.</title>
        <authorList>
            <person name="Zuccaro A."/>
            <person name="Lahrmann U."/>
            <person name="Guldener U."/>
            <person name="Langen G."/>
            <person name="Pfiffi S."/>
            <person name="Biedenkopf D."/>
            <person name="Wong P."/>
            <person name="Samans B."/>
            <person name="Grimm C."/>
            <person name="Basiewicz M."/>
            <person name="Murat C."/>
            <person name="Martin F."/>
            <person name="Kogel K.H."/>
        </authorList>
    </citation>
    <scope>NUCLEOTIDE SEQUENCE [LARGE SCALE GENOMIC DNA]</scope>
    <source>
        <strain evidence="8 9">DSM 11827</strain>
    </source>
</reference>
<keyword evidence="9" id="KW-1185">Reference proteome</keyword>
<evidence type="ECO:0000256" key="6">
    <source>
        <dbReference type="ARBA" id="ARBA00023136"/>
    </source>
</evidence>
<organism evidence="8 9">
    <name type="scientific">Serendipita indica (strain DSM 11827)</name>
    <name type="common">Root endophyte fungus</name>
    <name type="synonym">Piriformospora indica</name>
    <dbReference type="NCBI Taxonomy" id="1109443"/>
    <lineage>
        <taxon>Eukaryota</taxon>
        <taxon>Fungi</taxon>
        <taxon>Dikarya</taxon>
        <taxon>Basidiomycota</taxon>
        <taxon>Agaricomycotina</taxon>
        <taxon>Agaricomycetes</taxon>
        <taxon>Sebacinales</taxon>
        <taxon>Serendipitaceae</taxon>
        <taxon>Serendipita</taxon>
    </lineage>
</organism>
<dbReference type="InParanoid" id="G4TK90"/>
<dbReference type="InterPro" id="IPR036259">
    <property type="entry name" value="MFS_trans_sf"/>
</dbReference>
<evidence type="ECO:0000256" key="7">
    <source>
        <dbReference type="SAM" id="Phobius"/>
    </source>
</evidence>
<dbReference type="AlphaFoldDB" id="G4TK90"/>
<evidence type="ECO:0000256" key="3">
    <source>
        <dbReference type="ARBA" id="ARBA00022448"/>
    </source>
</evidence>
<sequence>MSSTLLEQGPDRGDDTSREKDVIKDAVKRKYKINLASLFWCFFMYGINDGTLGPLIPVYQRYYKAGRISFIIVSLIFICNSVGFVLCSVLNVFLSGRINFSKLLVVSSILQIASYAILCAAPPFPLVCVAYFFVGAGLALLNAHGNGFMSMLKNSSQMGMAHAIYGSGALVGPLIATQFAQFSGRKWAYHYFVLLGGLLVSFTLLVFVFRGKEYDVILGEMGLVPATSRQDTEANSVTSRGREVAEEKSSGFAKIMKQVTMHVMALFVFVYVGVEVTIGGWIVTFIIRERGGGPSSGYVSSGFFGGLALGRVLLLWVNRKIGERNVVFLYTVIGIGLEFVVWFVPSLIGDAIAVSFRDSYIPQHLLTGSIGWISGFGGTGGAVVPFMTGALANRFGIRSLQPLIVAMMAVMGGLWFIVPAPSRRQV</sequence>
<gene>
    <name evidence="8" type="ORF">PIIN_05671</name>
</gene>
<name>G4TK90_SERID</name>
<feature type="transmembrane region" description="Helical" evidence="7">
    <location>
        <begin position="124"/>
        <end position="143"/>
    </location>
</feature>
<evidence type="ECO:0000256" key="5">
    <source>
        <dbReference type="ARBA" id="ARBA00022989"/>
    </source>
</evidence>
<evidence type="ECO:0000256" key="2">
    <source>
        <dbReference type="ARBA" id="ARBA00008335"/>
    </source>
</evidence>
<dbReference type="Pfam" id="PF07690">
    <property type="entry name" value="MFS_1"/>
    <property type="match status" value="1"/>
</dbReference>
<dbReference type="HOGENOM" id="CLU_021993_6_0_1"/>
<evidence type="ECO:0000256" key="1">
    <source>
        <dbReference type="ARBA" id="ARBA00004127"/>
    </source>
</evidence>
<keyword evidence="3" id="KW-0813">Transport</keyword>
<dbReference type="GO" id="GO:0016020">
    <property type="term" value="C:membrane"/>
    <property type="evidence" value="ECO:0007669"/>
    <property type="project" value="TreeGrafter"/>
</dbReference>
<feature type="transmembrane region" description="Helical" evidence="7">
    <location>
        <begin position="100"/>
        <end position="118"/>
    </location>
</feature>
<proteinExistence type="inferred from homology"/>
<dbReference type="GO" id="GO:0012505">
    <property type="term" value="C:endomembrane system"/>
    <property type="evidence" value="ECO:0007669"/>
    <property type="project" value="UniProtKB-SubCell"/>
</dbReference>
<keyword evidence="6 7" id="KW-0472">Membrane</keyword>
<dbReference type="Gene3D" id="1.20.1250.20">
    <property type="entry name" value="MFS general substrate transporter like domains"/>
    <property type="match status" value="2"/>
</dbReference>
<dbReference type="InterPro" id="IPR011701">
    <property type="entry name" value="MFS"/>
</dbReference>
<feature type="transmembrane region" description="Helical" evidence="7">
    <location>
        <begin position="163"/>
        <end position="182"/>
    </location>
</feature>
<feature type="transmembrane region" description="Helical" evidence="7">
    <location>
        <begin position="188"/>
        <end position="209"/>
    </location>
</feature>
<dbReference type="OrthoDB" id="413079at2759"/>
<dbReference type="SUPFAM" id="SSF103473">
    <property type="entry name" value="MFS general substrate transporter"/>
    <property type="match status" value="1"/>
</dbReference>
<dbReference type="STRING" id="1109443.G4TK90"/>
<keyword evidence="4 7" id="KW-0812">Transmembrane</keyword>
<feature type="transmembrane region" description="Helical" evidence="7">
    <location>
        <begin position="68"/>
        <end position="93"/>
    </location>
</feature>
<feature type="transmembrane region" description="Helical" evidence="7">
    <location>
        <begin position="400"/>
        <end position="418"/>
    </location>
</feature>
<feature type="transmembrane region" description="Helical" evidence="7">
    <location>
        <begin position="299"/>
        <end position="317"/>
    </location>
</feature>
<dbReference type="Proteomes" id="UP000007148">
    <property type="component" value="Unassembled WGS sequence"/>
</dbReference>
<keyword evidence="5 7" id="KW-1133">Transmembrane helix</keyword>
<comment type="subcellular location">
    <subcellularLocation>
        <location evidence="1">Endomembrane system</location>
        <topology evidence="1">Multi-pass membrane protein</topology>
    </subcellularLocation>
</comment>
<feature type="transmembrane region" description="Helical" evidence="7">
    <location>
        <begin position="326"/>
        <end position="345"/>
    </location>
</feature>
<dbReference type="eggNOG" id="ENOG502QU6M">
    <property type="taxonomic scope" value="Eukaryota"/>
</dbReference>
<evidence type="ECO:0000313" key="8">
    <source>
        <dbReference type="EMBL" id="CCA71736.1"/>
    </source>
</evidence>
<dbReference type="OMA" id="YHINFAI"/>
<dbReference type="InterPro" id="IPR051788">
    <property type="entry name" value="MFS_Transporter"/>
</dbReference>
<dbReference type="PANTHER" id="PTHR23514">
    <property type="entry name" value="BYPASS OF STOP CODON PROTEIN 6"/>
    <property type="match status" value="1"/>
</dbReference>
<feature type="transmembrane region" description="Helical" evidence="7">
    <location>
        <begin position="365"/>
        <end position="388"/>
    </location>
</feature>